<evidence type="ECO:0000313" key="1">
    <source>
        <dbReference type="EMBL" id="MFC5946615.1"/>
    </source>
</evidence>
<dbReference type="Proteomes" id="UP001596207">
    <property type="component" value="Unassembled WGS sequence"/>
</dbReference>
<proteinExistence type="predicted"/>
<accession>A0ABW1HZS7</accession>
<protein>
    <submittedName>
        <fullName evidence="1">Uncharacterized protein</fullName>
    </submittedName>
</protein>
<name>A0ABW1HZS7_9ACTN</name>
<gene>
    <name evidence="1" type="ORF">ACFPZ4_35275</name>
</gene>
<organism evidence="1 2">
    <name type="scientific">Micromonospora harpali</name>
    <dbReference type="NCBI Taxonomy" id="1490225"/>
    <lineage>
        <taxon>Bacteria</taxon>
        <taxon>Bacillati</taxon>
        <taxon>Actinomycetota</taxon>
        <taxon>Actinomycetes</taxon>
        <taxon>Micromonosporales</taxon>
        <taxon>Micromonosporaceae</taxon>
        <taxon>Micromonospora</taxon>
    </lineage>
</organism>
<dbReference type="EMBL" id="JBHSQQ010000951">
    <property type="protein sequence ID" value="MFC5946615.1"/>
    <property type="molecule type" value="Genomic_DNA"/>
</dbReference>
<feature type="non-terminal residue" evidence="1">
    <location>
        <position position="1"/>
    </location>
</feature>
<reference evidence="2" key="1">
    <citation type="journal article" date="2019" name="Int. J. Syst. Evol. Microbiol.">
        <title>The Global Catalogue of Microorganisms (GCM) 10K type strain sequencing project: providing services to taxonomists for standard genome sequencing and annotation.</title>
        <authorList>
            <consortium name="The Broad Institute Genomics Platform"/>
            <consortium name="The Broad Institute Genome Sequencing Center for Infectious Disease"/>
            <person name="Wu L."/>
            <person name="Ma J."/>
        </authorList>
    </citation>
    <scope>NUCLEOTIDE SEQUENCE [LARGE SCALE GENOMIC DNA]</scope>
    <source>
        <strain evidence="2">CGMCC 4.7173</strain>
    </source>
</reference>
<dbReference type="RefSeq" id="WP_377539845.1">
    <property type="nucleotide sequence ID" value="NZ_JBHSQQ010000951.1"/>
</dbReference>
<keyword evidence="2" id="KW-1185">Reference proteome</keyword>
<comment type="caution">
    <text evidence="1">The sequence shown here is derived from an EMBL/GenBank/DDBJ whole genome shotgun (WGS) entry which is preliminary data.</text>
</comment>
<evidence type="ECO:0000313" key="2">
    <source>
        <dbReference type="Proteomes" id="UP001596207"/>
    </source>
</evidence>
<sequence length="176" mass="18542">DGRKHALRWQNGEITDLGGLPCTAGDSGACHAEAWGINEAGEVSGSAVTSVDGRNQQHAVVWRADGTVRDLQPAGSPDGTTSQAFDLNDNGQVFGTMAPRISPDPYVMWDQGPVIKIPHKPGSPDDHTGNVLWPRINGRGQVAGAQVNERGIDGAPTGWQPALYQDGKMTALPVAE</sequence>
<feature type="non-terminal residue" evidence="1">
    <location>
        <position position="176"/>
    </location>
</feature>